<protein>
    <submittedName>
        <fullName evidence="5">Bacterial ribosome SSU maturation protein RimP</fullName>
    </submittedName>
</protein>
<dbReference type="GO" id="GO:0000028">
    <property type="term" value="P:ribosomal small subunit assembly"/>
    <property type="evidence" value="ECO:0007669"/>
    <property type="project" value="TreeGrafter"/>
</dbReference>
<reference evidence="5" key="1">
    <citation type="submission" date="2018-06" db="EMBL/GenBank/DDBJ databases">
        <authorList>
            <person name="Zhirakovskaya E."/>
        </authorList>
    </citation>
    <scope>NUCLEOTIDE SEQUENCE</scope>
</reference>
<evidence type="ECO:0000259" key="3">
    <source>
        <dbReference type="Pfam" id="PF02576"/>
    </source>
</evidence>
<dbReference type="Gene3D" id="3.30.300.70">
    <property type="entry name" value="RimP-like superfamily, N-terminal"/>
    <property type="match status" value="1"/>
</dbReference>
<dbReference type="Pfam" id="PF17384">
    <property type="entry name" value="DUF150_C"/>
    <property type="match status" value="1"/>
</dbReference>
<dbReference type="InterPro" id="IPR003728">
    <property type="entry name" value="Ribosome_maturation_RimP"/>
</dbReference>
<dbReference type="InterPro" id="IPR035956">
    <property type="entry name" value="RimP_N_sf"/>
</dbReference>
<dbReference type="SUPFAM" id="SSF74942">
    <property type="entry name" value="YhbC-like, C-terminal domain"/>
    <property type="match status" value="1"/>
</dbReference>
<feature type="domain" description="Ribosome maturation factor RimP C-terminal" evidence="4">
    <location>
        <begin position="92"/>
        <end position="156"/>
    </location>
</feature>
<name>A0A3B0VB69_9ZZZZ</name>
<keyword evidence="1" id="KW-0963">Cytoplasm</keyword>
<dbReference type="InterPro" id="IPR028998">
    <property type="entry name" value="RimP_C"/>
</dbReference>
<feature type="domain" description="Ribosome maturation factor RimP N-terminal" evidence="3">
    <location>
        <begin position="18"/>
        <end position="89"/>
    </location>
</feature>
<evidence type="ECO:0000259" key="4">
    <source>
        <dbReference type="Pfam" id="PF17384"/>
    </source>
</evidence>
<dbReference type="HAMAP" id="MF_01077">
    <property type="entry name" value="RimP"/>
    <property type="match status" value="1"/>
</dbReference>
<dbReference type="CDD" id="cd01734">
    <property type="entry name" value="YlxS_C"/>
    <property type="match status" value="1"/>
</dbReference>
<gene>
    <name evidence="5" type="ORF">MNBD_DELTA02-59</name>
</gene>
<dbReference type="SUPFAM" id="SSF75420">
    <property type="entry name" value="YhbC-like, N-terminal domain"/>
    <property type="match status" value="1"/>
</dbReference>
<dbReference type="GO" id="GO:0006412">
    <property type="term" value="P:translation"/>
    <property type="evidence" value="ECO:0007669"/>
    <property type="project" value="TreeGrafter"/>
</dbReference>
<dbReference type="PANTHER" id="PTHR33867:SF1">
    <property type="entry name" value="RIBOSOME MATURATION FACTOR RIMP"/>
    <property type="match status" value="1"/>
</dbReference>
<dbReference type="PANTHER" id="PTHR33867">
    <property type="entry name" value="RIBOSOME MATURATION FACTOR RIMP"/>
    <property type="match status" value="1"/>
</dbReference>
<dbReference type="Pfam" id="PF02576">
    <property type="entry name" value="RimP_N"/>
    <property type="match status" value="1"/>
</dbReference>
<dbReference type="InterPro" id="IPR028989">
    <property type="entry name" value="RimP_N"/>
</dbReference>
<evidence type="ECO:0000313" key="5">
    <source>
        <dbReference type="EMBL" id="VAW37503.1"/>
    </source>
</evidence>
<evidence type="ECO:0000256" key="2">
    <source>
        <dbReference type="ARBA" id="ARBA00022517"/>
    </source>
</evidence>
<dbReference type="GO" id="GO:0005829">
    <property type="term" value="C:cytosol"/>
    <property type="evidence" value="ECO:0007669"/>
    <property type="project" value="TreeGrafter"/>
</dbReference>
<proteinExistence type="inferred from homology"/>
<dbReference type="AlphaFoldDB" id="A0A3B0VB69"/>
<organism evidence="5">
    <name type="scientific">hydrothermal vent metagenome</name>
    <dbReference type="NCBI Taxonomy" id="652676"/>
    <lineage>
        <taxon>unclassified sequences</taxon>
        <taxon>metagenomes</taxon>
        <taxon>ecological metagenomes</taxon>
    </lineage>
</organism>
<evidence type="ECO:0000256" key="1">
    <source>
        <dbReference type="ARBA" id="ARBA00022490"/>
    </source>
</evidence>
<accession>A0A3B0VB69</accession>
<dbReference type="InterPro" id="IPR036847">
    <property type="entry name" value="RimP_C_sf"/>
</dbReference>
<keyword evidence="2" id="KW-0690">Ribosome biogenesis</keyword>
<dbReference type="EMBL" id="UOEZ01000055">
    <property type="protein sequence ID" value="VAW37503.1"/>
    <property type="molecule type" value="Genomic_DNA"/>
</dbReference>
<sequence length="158" mass="17712">MSRQVSIEGLEDKAFTLAAPVVEGLGLVLADVEYTTEDGRKILRVTIDKPEGITLDDCAGVSRELSTLFDVDDIVPDHYSLEVSSPGLDRRLKKRKDFLDSVGKKIKLRTKCPVLDRRNFLVTLEAVGESSVELRDINDELWTVELDNIDRARLEVVL</sequence>
<dbReference type="FunFam" id="3.30.300.70:FF:000001">
    <property type="entry name" value="Ribosome maturation factor RimP"/>
    <property type="match status" value="1"/>
</dbReference>